<evidence type="ECO:0000313" key="2">
    <source>
        <dbReference type="EMBL" id="KAG6640134.1"/>
    </source>
</evidence>
<comment type="caution">
    <text evidence="2">The sequence shown here is derived from an EMBL/GenBank/DDBJ whole genome shotgun (WGS) entry which is preliminary data.</text>
</comment>
<keyword evidence="1" id="KW-1133">Transmembrane helix</keyword>
<feature type="transmembrane region" description="Helical" evidence="1">
    <location>
        <begin position="31"/>
        <end position="52"/>
    </location>
</feature>
<dbReference type="EMBL" id="CM031834">
    <property type="protein sequence ID" value="KAG6693101.1"/>
    <property type="molecule type" value="Genomic_DNA"/>
</dbReference>
<sequence>MVRVFVSELEVAAAHADGGSDNIAFVSSGGLVLLGMIVTFLSIVSMVIFACGDPGDDNTPRKKKREAPEDCGDCSCFGDCGDGGGGGDGDGGGGGGDGGGGGGGCGGGGGGGGCGGGGGGGGG</sequence>
<keyword evidence="1" id="KW-0472">Membrane</keyword>
<dbReference type="EMBL" id="CM031818">
    <property type="protein sequence ID" value="KAG6640134.1"/>
    <property type="molecule type" value="Genomic_DNA"/>
</dbReference>
<keyword evidence="1" id="KW-0812">Transmembrane</keyword>
<proteinExistence type="predicted"/>
<dbReference type="Proteomes" id="UP000811609">
    <property type="component" value="Chromosome 10"/>
</dbReference>
<evidence type="ECO:0000313" key="4">
    <source>
        <dbReference type="Proteomes" id="UP000811609"/>
    </source>
</evidence>
<accession>A0A8T1PEM6</accession>
<dbReference type="Proteomes" id="UP000811246">
    <property type="component" value="Chromosome 10"/>
</dbReference>
<reference evidence="3" key="2">
    <citation type="submission" date="2021-01" db="EMBL/GenBank/DDBJ databases">
        <authorList>
            <person name="Lovell J.T."/>
            <person name="Bentley N."/>
            <person name="Bhattarai G."/>
            <person name="Jenkins J.W."/>
            <person name="Sreedasyam A."/>
            <person name="Alarcon Y."/>
            <person name="Bock C."/>
            <person name="Boston L."/>
            <person name="Carlson J."/>
            <person name="Cervantes K."/>
            <person name="Clermont K."/>
            <person name="Krom N."/>
            <person name="Kubenka K."/>
            <person name="Mamidi S."/>
            <person name="Mattison C."/>
            <person name="Monteros M."/>
            <person name="Pisani C."/>
            <person name="Plott C."/>
            <person name="Rajasekar S."/>
            <person name="Rhein H.S."/>
            <person name="Rohla C."/>
            <person name="Song M."/>
            <person name="Hilaire R.S."/>
            <person name="Shu S."/>
            <person name="Wells L."/>
            <person name="Wang X."/>
            <person name="Webber J."/>
            <person name="Heerema R.J."/>
            <person name="Klein P."/>
            <person name="Conner P."/>
            <person name="Grauke L."/>
            <person name="Grimwood J."/>
            <person name="Schmutz J."/>
            <person name="Randall J.J."/>
        </authorList>
    </citation>
    <scope>NUCLEOTIDE SEQUENCE</scope>
    <source>
        <tissue evidence="3">Leaf</tissue>
    </source>
</reference>
<dbReference type="AlphaFoldDB" id="A0A8T1PEM6"/>
<evidence type="ECO:0000313" key="3">
    <source>
        <dbReference type="EMBL" id="KAG6693101.1"/>
    </source>
</evidence>
<name>A0A8T1PEM6_CARIL</name>
<organism evidence="2 4">
    <name type="scientific">Carya illinoinensis</name>
    <name type="common">Pecan</name>
    <dbReference type="NCBI Taxonomy" id="32201"/>
    <lineage>
        <taxon>Eukaryota</taxon>
        <taxon>Viridiplantae</taxon>
        <taxon>Streptophyta</taxon>
        <taxon>Embryophyta</taxon>
        <taxon>Tracheophyta</taxon>
        <taxon>Spermatophyta</taxon>
        <taxon>Magnoliopsida</taxon>
        <taxon>eudicotyledons</taxon>
        <taxon>Gunneridae</taxon>
        <taxon>Pentapetalae</taxon>
        <taxon>rosids</taxon>
        <taxon>fabids</taxon>
        <taxon>Fagales</taxon>
        <taxon>Juglandaceae</taxon>
        <taxon>Carya</taxon>
    </lineage>
</organism>
<evidence type="ECO:0000256" key="1">
    <source>
        <dbReference type="SAM" id="Phobius"/>
    </source>
</evidence>
<reference evidence="2" key="1">
    <citation type="submission" date="2020-12" db="EMBL/GenBank/DDBJ databases">
        <title>WGS assembly of Carya illinoinensis cv. Pawnee.</title>
        <authorList>
            <person name="Platts A."/>
            <person name="Shu S."/>
            <person name="Wright S."/>
            <person name="Barry K."/>
            <person name="Edger P."/>
            <person name="Pires J.C."/>
            <person name="Schmutz J."/>
        </authorList>
    </citation>
    <scope>NUCLEOTIDE SEQUENCE</scope>
    <source>
        <tissue evidence="2">Leaf</tissue>
    </source>
</reference>
<protein>
    <submittedName>
        <fullName evidence="2">Uncharacterized protein</fullName>
    </submittedName>
</protein>
<gene>
    <name evidence="2" type="ORF">CIPAW_10G151300</name>
    <name evidence="3" type="ORF">I3842_10G148300</name>
</gene>
<keyword evidence="4" id="KW-1185">Reference proteome</keyword>